<dbReference type="EMBL" id="JAMPJT010000009">
    <property type="protein sequence ID" value="MCV9879655.1"/>
    <property type="molecule type" value="Genomic_DNA"/>
</dbReference>
<dbReference type="PANTHER" id="PTHR33755">
    <property type="entry name" value="TOXIN PARE1-RELATED"/>
    <property type="match status" value="1"/>
</dbReference>
<dbReference type="Proteomes" id="UP001165569">
    <property type="component" value="Unassembled WGS sequence"/>
</dbReference>
<accession>A0AA41XVI9</accession>
<keyword evidence="2" id="KW-1277">Toxin-antitoxin system</keyword>
<evidence type="ECO:0000256" key="2">
    <source>
        <dbReference type="ARBA" id="ARBA00022649"/>
    </source>
</evidence>
<sequence length="83" mass="9317">MIVIWTPEAEQDRADIWDDIAADNPVAAVEMDNHFSEAASRLGEQPEMGVPGKIAGTRELCPHQHFVWCMKLSKMRTLYGCCP</sequence>
<keyword evidence="5" id="KW-1185">Reference proteome</keyword>
<organism evidence="3 6">
    <name type="scientific">Brenneria izbisi</name>
    <dbReference type="NCBI Taxonomy" id="2939450"/>
    <lineage>
        <taxon>Bacteria</taxon>
        <taxon>Pseudomonadati</taxon>
        <taxon>Pseudomonadota</taxon>
        <taxon>Gammaproteobacteria</taxon>
        <taxon>Enterobacterales</taxon>
        <taxon>Pectobacteriaceae</taxon>
        <taxon>Brenneria</taxon>
    </lineage>
</organism>
<evidence type="ECO:0000313" key="6">
    <source>
        <dbReference type="Proteomes" id="UP001165569"/>
    </source>
</evidence>
<comment type="caution">
    <text evidence="3">The sequence shown here is derived from an EMBL/GenBank/DDBJ whole genome shotgun (WGS) entry which is preliminary data.</text>
</comment>
<evidence type="ECO:0000313" key="3">
    <source>
        <dbReference type="EMBL" id="MCV9879655.1"/>
    </source>
</evidence>
<dbReference type="AlphaFoldDB" id="A0AA41XVI9"/>
<dbReference type="InterPro" id="IPR035093">
    <property type="entry name" value="RelE/ParE_toxin_dom_sf"/>
</dbReference>
<proteinExistence type="inferred from homology"/>
<evidence type="ECO:0000256" key="1">
    <source>
        <dbReference type="ARBA" id="ARBA00006226"/>
    </source>
</evidence>
<evidence type="ECO:0000313" key="5">
    <source>
        <dbReference type="Proteomes" id="UP001165568"/>
    </source>
</evidence>
<dbReference type="Proteomes" id="UP001165568">
    <property type="component" value="Unassembled WGS sequence"/>
</dbReference>
<dbReference type="Gene3D" id="3.30.2310.20">
    <property type="entry name" value="RelE-like"/>
    <property type="match status" value="1"/>
</dbReference>
<evidence type="ECO:0000313" key="4">
    <source>
        <dbReference type="EMBL" id="MCV9883151.1"/>
    </source>
</evidence>
<comment type="similarity">
    <text evidence="1">Belongs to the RelE toxin family.</text>
</comment>
<dbReference type="RefSeq" id="WP_264090823.1">
    <property type="nucleotide sequence ID" value="NZ_JAMPJT010000009.1"/>
</dbReference>
<dbReference type="Pfam" id="PF05016">
    <property type="entry name" value="ParE_toxin"/>
    <property type="match status" value="1"/>
</dbReference>
<name>A0AA41XVI9_9GAMM</name>
<gene>
    <name evidence="3" type="ORF">NC803_12450</name>
    <name evidence="4" type="ORF">NC856_12815</name>
</gene>
<dbReference type="InterPro" id="IPR007712">
    <property type="entry name" value="RelE/ParE_toxin"/>
</dbReference>
<protein>
    <submittedName>
        <fullName evidence="3">Type II toxin-antitoxin system RelE/ParE family toxin</fullName>
    </submittedName>
</protein>
<dbReference type="PANTHER" id="PTHR33755:SF6">
    <property type="entry name" value="PLASMID STABILIZATION SYSTEM PROTEIN"/>
    <property type="match status" value="1"/>
</dbReference>
<dbReference type="InterPro" id="IPR051803">
    <property type="entry name" value="TA_system_RelE-like_toxin"/>
</dbReference>
<dbReference type="EMBL" id="JAMPJU010000009">
    <property type="protein sequence ID" value="MCV9883151.1"/>
    <property type="molecule type" value="Genomic_DNA"/>
</dbReference>
<reference evidence="3" key="1">
    <citation type="submission" date="2022-04" db="EMBL/GenBank/DDBJ databases">
        <title>Brenneria sp. isolated from walnut trees in Serbia.</title>
        <authorList>
            <person name="Gasic K."/>
            <person name="Zlatkovic N."/>
            <person name="Kuzmanovic N."/>
        </authorList>
    </citation>
    <scope>NUCLEOTIDE SEQUENCE</scope>
    <source>
        <strain evidence="4">KBI 423</strain>
        <strain evidence="3">KBI 447</strain>
    </source>
</reference>